<evidence type="ECO:0000256" key="1">
    <source>
        <dbReference type="SAM" id="MobiDB-lite"/>
    </source>
</evidence>
<proteinExistence type="predicted"/>
<name>A0A9W6RS75_9ACTN</name>
<dbReference type="Proteomes" id="UP001165135">
    <property type="component" value="Unassembled WGS sequence"/>
</dbReference>
<protein>
    <recommendedName>
        <fullName evidence="4">Transposase IS701-like DDE domain-containing protein</fullName>
    </recommendedName>
</protein>
<accession>A0A9W6RS75</accession>
<comment type="caution">
    <text evidence="2">The sequence shown here is derived from an EMBL/GenBank/DDBJ whole genome shotgun (WGS) entry which is preliminary data.</text>
</comment>
<organism evidence="2 3">
    <name type="scientific">Actinoallomurus iriomotensis</name>
    <dbReference type="NCBI Taxonomy" id="478107"/>
    <lineage>
        <taxon>Bacteria</taxon>
        <taxon>Bacillati</taxon>
        <taxon>Actinomycetota</taxon>
        <taxon>Actinomycetes</taxon>
        <taxon>Streptosporangiales</taxon>
        <taxon>Thermomonosporaceae</taxon>
        <taxon>Actinoallomurus</taxon>
    </lineage>
</organism>
<dbReference type="AlphaFoldDB" id="A0A9W6RS75"/>
<sequence length="82" mass="8536">MLVAASISCQAAGLSKDTVFATKPELARTMIERFLNAGHHVGWVTGDEVYGGNPKLRHKPGAGIAGACGSAKSAARSHPRHL</sequence>
<evidence type="ECO:0000313" key="2">
    <source>
        <dbReference type="EMBL" id="GLY79212.1"/>
    </source>
</evidence>
<evidence type="ECO:0000313" key="3">
    <source>
        <dbReference type="Proteomes" id="UP001165135"/>
    </source>
</evidence>
<feature type="region of interest" description="Disordered" evidence="1">
    <location>
        <begin position="61"/>
        <end position="82"/>
    </location>
</feature>
<dbReference type="EMBL" id="BSTJ01000011">
    <property type="protein sequence ID" value="GLY79212.1"/>
    <property type="molecule type" value="Genomic_DNA"/>
</dbReference>
<evidence type="ECO:0008006" key="4">
    <source>
        <dbReference type="Google" id="ProtNLM"/>
    </source>
</evidence>
<reference evidence="2" key="1">
    <citation type="submission" date="2023-03" db="EMBL/GenBank/DDBJ databases">
        <title>Actinoallomurus iriomotensis NBRC 103681.</title>
        <authorList>
            <person name="Ichikawa N."/>
            <person name="Sato H."/>
            <person name="Tonouchi N."/>
        </authorList>
    </citation>
    <scope>NUCLEOTIDE SEQUENCE</scope>
    <source>
        <strain evidence="2">NBRC 103681</strain>
    </source>
</reference>
<gene>
    <name evidence="2" type="ORF">Airi01_074790</name>
</gene>